<dbReference type="PROSITE" id="PS50975">
    <property type="entry name" value="ATP_GRASP"/>
    <property type="match status" value="1"/>
</dbReference>
<dbReference type="Pfam" id="PF08443">
    <property type="entry name" value="RimK"/>
    <property type="match status" value="1"/>
</dbReference>
<dbReference type="Pfam" id="PF02875">
    <property type="entry name" value="Mur_ligase_C"/>
    <property type="match status" value="1"/>
</dbReference>
<comment type="subunit">
    <text evidence="3">Homodimer.</text>
</comment>
<dbReference type="EC" id="6.3.2.29" evidence="5"/>
<comment type="catalytic activity">
    <reaction evidence="12">
        <text>[L-4-(L-arginin-2-N-yl)aspartate](n) + L-aspartate + ATP = [L-4-(L-arginin-2-N-yl)aspartate](n)-L-aspartate + ADP + phosphate + H(+)</text>
        <dbReference type="Rhea" id="RHEA:13277"/>
        <dbReference type="Rhea" id="RHEA-COMP:13728"/>
        <dbReference type="Rhea" id="RHEA-COMP:13733"/>
        <dbReference type="ChEBI" id="CHEBI:15378"/>
        <dbReference type="ChEBI" id="CHEBI:29991"/>
        <dbReference type="ChEBI" id="CHEBI:30616"/>
        <dbReference type="ChEBI" id="CHEBI:43474"/>
        <dbReference type="ChEBI" id="CHEBI:137986"/>
        <dbReference type="ChEBI" id="CHEBI:137990"/>
        <dbReference type="ChEBI" id="CHEBI:456216"/>
        <dbReference type="EC" id="6.3.2.29"/>
    </reaction>
</comment>
<comment type="catalytic activity">
    <reaction evidence="11">
        <text>[L-4-(L-arginin-2-N-yl)aspartate](n)-L-aspartate + L-arginine + ATP = [L-4-(L-arginin-2-N-yl)aspartate](n+1) + ADP + phosphate + H(+)</text>
        <dbReference type="Rhea" id="RHEA:23888"/>
        <dbReference type="Rhea" id="RHEA-COMP:13732"/>
        <dbReference type="Rhea" id="RHEA-COMP:13733"/>
        <dbReference type="ChEBI" id="CHEBI:15378"/>
        <dbReference type="ChEBI" id="CHEBI:30616"/>
        <dbReference type="ChEBI" id="CHEBI:32682"/>
        <dbReference type="ChEBI" id="CHEBI:43474"/>
        <dbReference type="ChEBI" id="CHEBI:137986"/>
        <dbReference type="ChEBI" id="CHEBI:137990"/>
        <dbReference type="ChEBI" id="CHEBI:456216"/>
        <dbReference type="EC" id="6.3.2.30"/>
    </reaction>
</comment>
<dbReference type="PANTHER" id="PTHR23135">
    <property type="entry name" value="MUR LIGASE FAMILY MEMBER"/>
    <property type="match status" value="1"/>
</dbReference>
<evidence type="ECO:0000256" key="11">
    <source>
        <dbReference type="ARBA" id="ARBA00048094"/>
    </source>
</evidence>
<proteinExistence type="inferred from homology"/>
<sequence length="885" mass="95800">MKILEQRALRGPNRYSRYPTIFMLLDIEEYEEQPSDTIPGFPERLIQLIPSLYNHQCSVGEPGGFQQRLQRGTWAGHIVEHIALEAQCLAGMEVGFGKTFDTDTKGIYKVVYRYRVESAGLRAGQAAVALVESVACNRPFEIETLIAELKELRENDMLGPSTHSIVEEAKRRRIPAQRLNADSHIQLGYGIKQRHIQATLTDQTSALGVEIADEKFRTKLLLRQAGIPAPEGVLVSSLSEIKQAAERIGYPVAIKPEVGNHGRGITAQVCNVKELETAFMSAWTVCESVIVEQSLTGFDFRVLVINGKLVAAALREPAHVVGDGTSSIGQLIEMTNADPRRGIGHERVLTTITVDTMTLRLLSLKGFTVDTVLPENEKLYLKSTANLSTGGTARDVTDEVHQDVRLMCERIARLIGMDCIGIDIVAPSLQQPLKSESAGVVEVNAAPGFRMHLDPTEGKARNVARPFVEMLFPSTVNFDVPIIAVTGTNGKTTTSKLIAHALKYSGKNVGLAGTTGIEIDGVTITAGDYSGPEGARVVLREPTVDHAVLEVARGGIIRRGLGFEDCHIGILLNVDEDHIGTDGVEDLDDLALVKSTVIEVVRPSGFSILNADDAVVVGLKDRAGGAVIYFSLDSENVTVTQHLTEGGTAVVLEGDDVIIRSNGPPVRVLSILDAPITLRGIVTFNTANVLAAVAALHGLGMAVNTIRNGMSTFHPSATQNPGRMNIIDFVTFKVILDYGHNVPAINALGTALPKISNGRKIVIAHGTGNRTDDNIREFGAALASVYDHIILADIDPRNRVLGETPELVKSGALETGFSEMEIEIIIDPLKAIDRAFSIVQPGDLIMVQVDEVAPMLKHVMQHFKNNVPRSEVKLSSQSESLKIPK</sequence>
<keyword evidence="9 13" id="KW-0067">ATP-binding</keyword>
<dbReference type="Gene3D" id="3.40.1190.10">
    <property type="entry name" value="Mur-like, catalytic domain"/>
    <property type="match status" value="1"/>
</dbReference>
<dbReference type="InterPro" id="IPR036615">
    <property type="entry name" value="Mur_ligase_C_dom_sf"/>
</dbReference>
<gene>
    <name evidence="15" type="primary">cphA</name>
    <name evidence="15" type="ORF">GmarT_32450</name>
</gene>
<dbReference type="RefSeq" id="WP_002643554.1">
    <property type="nucleotide sequence ID" value="NZ_CP042910.1"/>
</dbReference>
<dbReference type="InterPro" id="IPR036565">
    <property type="entry name" value="Mur-like_cat_sf"/>
</dbReference>
<dbReference type="Gene3D" id="3.30.470.20">
    <property type="entry name" value="ATP-grasp fold, B domain"/>
    <property type="match status" value="2"/>
</dbReference>
<dbReference type="InterPro" id="IPR044019">
    <property type="entry name" value="Cyanophycin_syn_N"/>
</dbReference>
<dbReference type="NCBIfam" id="TIGR02068">
    <property type="entry name" value="cya_phycin_syn"/>
    <property type="match status" value="1"/>
</dbReference>
<evidence type="ECO:0000259" key="14">
    <source>
        <dbReference type="PROSITE" id="PS50975"/>
    </source>
</evidence>
<evidence type="ECO:0000256" key="6">
    <source>
        <dbReference type="ARBA" id="ARBA00022036"/>
    </source>
</evidence>
<accession>A0ABX5YNU1</accession>
<keyword evidence="16" id="KW-1185">Reference proteome</keyword>
<dbReference type="InterPro" id="IPR004101">
    <property type="entry name" value="Mur_ligase_C"/>
</dbReference>
<dbReference type="InterPro" id="IPR013651">
    <property type="entry name" value="ATP-grasp_RimK-type"/>
</dbReference>
<organism evidence="15 16">
    <name type="scientific">Gimesia maris</name>
    <dbReference type="NCBI Taxonomy" id="122"/>
    <lineage>
        <taxon>Bacteria</taxon>
        <taxon>Pseudomonadati</taxon>
        <taxon>Planctomycetota</taxon>
        <taxon>Planctomycetia</taxon>
        <taxon>Planctomycetales</taxon>
        <taxon>Planctomycetaceae</taxon>
        <taxon>Gimesia</taxon>
    </lineage>
</organism>
<dbReference type="SUPFAM" id="SSF53623">
    <property type="entry name" value="MurD-like peptide ligases, catalytic domain"/>
    <property type="match status" value="1"/>
</dbReference>
<evidence type="ECO:0000256" key="4">
    <source>
        <dbReference type="ARBA" id="ARBA00012968"/>
    </source>
</evidence>
<evidence type="ECO:0000256" key="9">
    <source>
        <dbReference type="ARBA" id="ARBA00022840"/>
    </source>
</evidence>
<name>A0ABX5YNU1_9PLAN</name>
<evidence type="ECO:0000256" key="8">
    <source>
        <dbReference type="ARBA" id="ARBA00022741"/>
    </source>
</evidence>
<evidence type="ECO:0000313" key="15">
    <source>
        <dbReference type="EMBL" id="QEG17365.1"/>
    </source>
</evidence>
<dbReference type="GO" id="GO:0071160">
    <property type="term" value="F:cyanophycin synthetase activity (L-aspartate-adding)"/>
    <property type="evidence" value="ECO:0007669"/>
    <property type="project" value="UniProtKB-EC"/>
</dbReference>
<dbReference type="Gene3D" id="3.90.190.20">
    <property type="entry name" value="Mur ligase, C-terminal domain"/>
    <property type="match status" value="1"/>
</dbReference>
<dbReference type="SUPFAM" id="SSF56059">
    <property type="entry name" value="Glutathione synthetase ATP-binding domain-like"/>
    <property type="match status" value="1"/>
</dbReference>
<dbReference type="Pfam" id="PF18921">
    <property type="entry name" value="Cyanophycin_syn"/>
    <property type="match status" value="1"/>
</dbReference>
<dbReference type="Pfam" id="PF08245">
    <property type="entry name" value="Mur_ligase_M"/>
    <property type="match status" value="1"/>
</dbReference>
<evidence type="ECO:0000256" key="1">
    <source>
        <dbReference type="ARBA" id="ARBA00003184"/>
    </source>
</evidence>
<dbReference type="NCBIfam" id="NF010623">
    <property type="entry name" value="PRK14016.1"/>
    <property type="match status" value="1"/>
</dbReference>
<feature type="domain" description="ATP-grasp" evidence="14">
    <location>
        <begin position="219"/>
        <end position="472"/>
    </location>
</feature>
<comment type="similarity">
    <text evidence="2">In the C-terminal section; belongs to the MurCDEF family.</text>
</comment>
<evidence type="ECO:0000256" key="10">
    <source>
        <dbReference type="ARBA" id="ARBA00031353"/>
    </source>
</evidence>
<dbReference type="GeneID" id="98647763"/>
<reference evidence="15 16" key="1">
    <citation type="submission" date="2019-08" db="EMBL/GenBank/DDBJ databases">
        <title>Deep-cultivation of Planctomycetes and their phenomic and genomic characterization uncovers novel biology.</title>
        <authorList>
            <person name="Wiegand S."/>
            <person name="Jogler M."/>
            <person name="Boedeker C."/>
            <person name="Pinto D."/>
            <person name="Vollmers J."/>
            <person name="Rivas-Marin E."/>
            <person name="Kohn T."/>
            <person name="Peeters S.H."/>
            <person name="Heuer A."/>
            <person name="Rast P."/>
            <person name="Oberbeckmann S."/>
            <person name="Bunk B."/>
            <person name="Jeske O."/>
            <person name="Meyerdierks A."/>
            <person name="Storesund J.E."/>
            <person name="Kallscheuer N."/>
            <person name="Luecker S."/>
            <person name="Lage O.M."/>
            <person name="Pohl T."/>
            <person name="Merkel B.J."/>
            <person name="Hornburger P."/>
            <person name="Mueller R.-W."/>
            <person name="Bruemmer F."/>
            <person name="Labrenz M."/>
            <person name="Spormann A.M."/>
            <person name="Op den Camp H."/>
            <person name="Overmann J."/>
            <person name="Amann R."/>
            <person name="Jetten M.S.M."/>
            <person name="Mascher T."/>
            <person name="Medema M.H."/>
            <person name="Devos D.P."/>
            <person name="Kaster A.-K."/>
            <person name="Ovreas L."/>
            <person name="Rohde M."/>
            <person name="Galperin M.Y."/>
            <person name="Jogler C."/>
        </authorList>
    </citation>
    <scope>NUCLEOTIDE SEQUENCE [LARGE SCALE GENOMIC DNA]</scope>
    <source>
        <strain evidence="15 16">DSM 8797</strain>
    </source>
</reference>
<dbReference type="InterPro" id="IPR011761">
    <property type="entry name" value="ATP-grasp"/>
</dbReference>
<evidence type="ECO:0000256" key="3">
    <source>
        <dbReference type="ARBA" id="ARBA00011738"/>
    </source>
</evidence>
<evidence type="ECO:0000256" key="5">
    <source>
        <dbReference type="ARBA" id="ARBA00013005"/>
    </source>
</evidence>
<evidence type="ECO:0000313" key="16">
    <source>
        <dbReference type="Proteomes" id="UP000322887"/>
    </source>
</evidence>
<evidence type="ECO:0000256" key="12">
    <source>
        <dbReference type="ARBA" id="ARBA00048425"/>
    </source>
</evidence>
<dbReference type="PANTHER" id="PTHR23135:SF18">
    <property type="entry name" value="CYANOPHYCIN SYNTHETASE"/>
    <property type="match status" value="1"/>
</dbReference>
<dbReference type="InterPro" id="IPR013221">
    <property type="entry name" value="Mur_ligase_cen"/>
</dbReference>
<evidence type="ECO:0000256" key="2">
    <source>
        <dbReference type="ARBA" id="ARBA00009060"/>
    </source>
</evidence>
<keyword evidence="8 13" id="KW-0547">Nucleotide-binding</keyword>
<evidence type="ECO:0000256" key="13">
    <source>
        <dbReference type="PROSITE-ProRule" id="PRU00409"/>
    </source>
</evidence>
<evidence type="ECO:0000256" key="7">
    <source>
        <dbReference type="ARBA" id="ARBA00022598"/>
    </source>
</evidence>
<dbReference type="EC" id="6.3.2.30" evidence="4"/>
<dbReference type="EMBL" id="CP042910">
    <property type="protein sequence ID" value="QEG17365.1"/>
    <property type="molecule type" value="Genomic_DNA"/>
</dbReference>
<keyword evidence="7 15" id="KW-0436">Ligase</keyword>
<dbReference type="Proteomes" id="UP000322887">
    <property type="component" value="Chromosome"/>
</dbReference>
<comment type="function">
    <text evidence="1">Catalyzes the ATP-dependent polymerization of arginine and aspartate to multi-L-arginyl-poly-L-aspartic acid (cyanophycin; a water-insoluble reserve polymer).</text>
</comment>
<protein>
    <recommendedName>
        <fullName evidence="6">Cyanophycin synthetase</fullName>
        <ecNumber evidence="5">6.3.2.29</ecNumber>
        <ecNumber evidence="4">6.3.2.30</ecNumber>
    </recommendedName>
    <alternativeName>
        <fullName evidence="10">Cyanophycin synthase</fullName>
    </alternativeName>
</protein>
<dbReference type="SUPFAM" id="SSF53244">
    <property type="entry name" value="MurD-like peptide ligases, peptide-binding domain"/>
    <property type="match status" value="1"/>
</dbReference>
<dbReference type="InterPro" id="IPR011810">
    <property type="entry name" value="Cya_phycin_syn"/>
</dbReference>